<comment type="caution">
    <text evidence="1">The sequence shown here is derived from an EMBL/GenBank/DDBJ whole genome shotgun (WGS) entry which is preliminary data.</text>
</comment>
<proteinExistence type="predicted"/>
<dbReference type="Proteomes" id="UP000440498">
    <property type="component" value="Unassembled WGS sequence"/>
</dbReference>
<sequence>MTDSLLLTYVPAHQNSEPWGMNVPHAKAIGTGPASWNNAPSPPRVTNPEIAARIDASMDIVAGLSRLDRTQKTSPHQLLWAWACSPFHTIKALHALNWVRAELLHILNVLEKIQSSQTSNEKKELRLQALTVLEKTAKELTKIQKYSVIKSNIASQFARIAHLMRED</sequence>
<organism evidence="1 2">
    <name type="scientific">Rugamonas aquatica</name>
    <dbReference type="NCBI Taxonomy" id="2743357"/>
    <lineage>
        <taxon>Bacteria</taxon>
        <taxon>Pseudomonadati</taxon>
        <taxon>Pseudomonadota</taxon>
        <taxon>Betaproteobacteria</taxon>
        <taxon>Burkholderiales</taxon>
        <taxon>Oxalobacteraceae</taxon>
        <taxon>Telluria group</taxon>
        <taxon>Rugamonas</taxon>
    </lineage>
</organism>
<reference evidence="1 2" key="1">
    <citation type="submission" date="2019-10" db="EMBL/GenBank/DDBJ databases">
        <title>Two novel species isolated from a subtropical stream in China.</title>
        <authorList>
            <person name="Lu H."/>
        </authorList>
    </citation>
    <scope>NUCLEOTIDE SEQUENCE [LARGE SCALE GENOMIC DNA]</scope>
    <source>
        <strain evidence="1 2">FT29W</strain>
    </source>
</reference>
<dbReference type="EMBL" id="WHUG01000009">
    <property type="protein sequence ID" value="MQA40752.1"/>
    <property type="molecule type" value="Genomic_DNA"/>
</dbReference>
<dbReference type="RefSeq" id="WP_152840043.1">
    <property type="nucleotide sequence ID" value="NZ_WHUG01000009.1"/>
</dbReference>
<name>A0A6A7N7B8_9BURK</name>
<protein>
    <submittedName>
        <fullName evidence="1">Uncharacterized protein</fullName>
    </submittedName>
</protein>
<dbReference type="AlphaFoldDB" id="A0A6A7N7B8"/>
<gene>
    <name evidence="1" type="ORF">GEV02_21685</name>
</gene>
<evidence type="ECO:0000313" key="1">
    <source>
        <dbReference type="EMBL" id="MQA40752.1"/>
    </source>
</evidence>
<accession>A0A6A7N7B8</accession>
<keyword evidence="2" id="KW-1185">Reference proteome</keyword>
<evidence type="ECO:0000313" key="2">
    <source>
        <dbReference type="Proteomes" id="UP000440498"/>
    </source>
</evidence>